<evidence type="ECO:0000313" key="3">
    <source>
        <dbReference type="Proteomes" id="UP001152759"/>
    </source>
</evidence>
<dbReference type="AlphaFoldDB" id="A0A9P0A3A7"/>
<dbReference type="EMBL" id="OU963871">
    <property type="protein sequence ID" value="CAH0383344.1"/>
    <property type="molecule type" value="Genomic_DNA"/>
</dbReference>
<organism evidence="2 3">
    <name type="scientific">Bemisia tabaci</name>
    <name type="common">Sweetpotato whitefly</name>
    <name type="synonym">Aleurodes tabaci</name>
    <dbReference type="NCBI Taxonomy" id="7038"/>
    <lineage>
        <taxon>Eukaryota</taxon>
        <taxon>Metazoa</taxon>
        <taxon>Ecdysozoa</taxon>
        <taxon>Arthropoda</taxon>
        <taxon>Hexapoda</taxon>
        <taxon>Insecta</taxon>
        <taxon>Pterygota</taxon>
        <taxon>Neoptera</taxon>
        <taxon>Paraneoptera</taxon>
        <taxon>Hemiptera</taxon>
        <taxon>Sternorrhyncha</taxon>
        <taxon>Aleyrodoidea</taxon>
        <taxon>Aleyrodidae</taxon>
        <taxon>Aleyrodinae</taxon>
        <taxon>Bemisia</taxon>
    </lineage>
</organism>
<dbReference type="Proteomes" id="UP001152759">
    <property type="component" value="Chromosome 10"/>
</dbReference>
<sequence length="170" mass="17925">MAGKLLDSLRHLGDTRRARKPCDDSHLQYIGAKLSSLGTSTGHLDQSESTRNLLGARLGLAESVTVNEVKSNNNNNNNNNDDCPCADGKSDVSDSVNNNLGDNSVKCGKHSDSTRSLDNSNSGAAKPPGKRPPGPGRSCCAREKVDNDFFPTFGNSGKTPCTCALQGCCI</sequence>
<evidence type="ECO:0000313" key="2">
    <source>
        <dbReference type="EMBL" id="CAH0383344.1"/>
    </source>
</evidence>
<keyword evidence="3" id="KW-1185">Reference proteome</keyword>
<gene>
    <name evidence="2" type="ORF">BEMITA_LOCUS2803</name>
</gene>
<evidence type="ECO:0000256" key="1">
    <source>
        <dbReference type="SAM" id="MobiDB-lite"/>
    </source>
</evidence>
<proteinExistence type="predicted"/>
<accession>A0A9P0A3A7</accession>
<reference evidence="2" key="1">
    <citation type="submission" date="2021-12" db="EMBL/GenBank/DDBJ databases">
        <authorList>
            <person name="King R."/>
        </authorList>
    </citation>
    <scope>NUCLEOTIDE SEQUENCE</scope>
</reference>
<protein>
    <submittedName>
        <fullName evidence="2">Uncharacterized protein</fullName>
    </submittedName>
</protein>
<name>A0A9P0A3A7_BEMTA</name>
<feature type="region of interest" description="Disordered" evidence="1">
    <location>
        <begin position="94"/>
        <end position="138"/>
    </location>
</feature>